<keyword evidence="4 6" id="KW-1133">Transmembrane helix</keyword>
<protein>
    <submittedName>
        <fullName evidence="9">ABC transporter permease</fullName>
    </submittedName>
</protein>
<feature type="transmembrane region" description="Helical" evidence="6">
    <location>
        <begin position="718"/>
        <end position="745"/>
    </location>
</feature>
<feature type="transmembrane region" description="Helical" evidence="6">
    <location>
        <begin position="21"/>
        <end position="41"/>
    </location>
</feature>
<accession>A0AAP2DRM4</accession>
<evidence type="ECO:0000313" key="10">
    <source>
        <dbReference type="Proteomes" id="UP001319200"/>
    </source>
</evidence>
<dbReference type="GO" id="GO:0022857">
    <property type="term" value="F:transmembrane transporter activity"/>
    <property type="evidence" value="ECO:0007669"/>
    <property type="project" value="TreeGrafter"/>
</dbReference>
<sequence>MIGSYIKTSGRSIVRNKLFSAINIAGLAVSMSVGLLTLSIVKDLFSYDSFHEKKYRIYRVITADQRKGGSPFRLATSSVRAGDKIREAITGIERVTQMRRGFGGDAIIDNQTIPLSGLWADESFFDVFTFPLLRGSRATALKDPYSIVLTETTSRKLFGLAEPLGRTVKFDTTTYVVTGLMKDLPKLSHMKFEALVSFSTVVLQKPDLDGDFFDWRNIFSNYTYVVLPENGDAKTVQAALDKLCAAENAGMGDRQIMLKLQPLQQIPMDAKLANPIGPGINQIAVWILAGLTLVVILSACVNYTNLSIARALRRSREVGIRKIMGAFRGHVRTQFMVESVIIALLSLLFSFLFFLFLRTQFLSFSPILAGLLTLELSPSLVAWFVCLAVAVGIVAGFLPALFFSRINAIRVLKDASSVKVFHKVSLRKALVVVQYTFSLVFITTTIIGYQQYRGLLTFDLGFATGNVLNIHMQGNKSDLLIKELSELPAVTALSTSRIITSTGNIYGMHAKYKDLNDSASILLNYVDEHYLPLHGHKLIAGKNFSARPAHAEESEVIVSMQLLNRFNISPHDPAKALGEQILTPEGKKLTIIGVMKDFHYGTLEDKISPVAFRYTAEETHGFVNAKIASTDLPSTMAAIEAAWQKIDRVHPFKAEFYDDQIEQTYNQFSVMVKVIGFLAFLAVCVSSLGLLGMVVFPTETRLKEIGIRKVLGAGEGSLVLLLSRGFLVLLVVAMLIALPATWMLFDKVVLPKFAYHQPLNMSGLIAGSLIVMGIACVMIGWQTLKTARTNPAKVLKNE</sequence>
<feature type="transmembrane region" description="Helical" evidence="6">
    <location>
        <begin position="429"/>
        <end position="449"/>
    </location>
</feature>
<feature type="transmembrane region" description="Helical" evidence="6">
    <location>
        <begin position="765"/>
        <end position="784"/>
    </location>
</feature>
<dbReference type="InterPro" id="IPR003838">
    <property type="entry name" value="ABC3_permease_C"/>
</dbReference>
<dbReference type="Pfam" id="PF12704">
    <property type="entry name" value="MacB_PCD"/>
    <property type="match status" value="2"/>
</dbReference>
<dbReference type="EMBL" id="JAHESF010000032">
    <property type="protein sequence ID" value="MBT1699977.1"/>
    <property type="molecule type" value="Genomic_DNA"/>
</dbReference>
<feature type="transmembrane region" description="Helical" evidence="6">
    <location>
        <begin position="381"/>
        <end position="403"/>
    </location>
</feature>
<feature type="domain" description="MacB-like periplasmic core" evidence="8">
    <location>
        <begin position="20"/>
        <end position="242"/>
    </location>
</feature>
<comment type="caution">
    <text evidence="9">The sequence shown here is derived from an EMBL/GenBank/DDBJ whole genome shotgun (WGS) entry which is preliminary data.</text>
</comment>
<dbReference type="InterPro" id="IPR025857">
    <property type="entry name" value="MacB_PCD"/>
</dbReference>
<evidence type="ECO:0000259" key="7">
    <source>
        <dbReference type="Pfam" id="PF02687"/>
    </source>
</evidence>
<feature type="transmembrane region" description="Helical" evidence="6">
    <location>
        <begin position="283"/>
        <end position="306"/>
    </location>
</feature>
<feature type="transmembrane region" description="Helical" evidence="6">
    <location>
        <begin position="340"/>
        <end position="361"/>
    </location>
</feature>
<dbReference type="Pfam" id="PF02687">
    <property type="entry name" value="FtsX"/>
    <property type="match status" value="2"/>
</dbReference>
<evidence type="ECO:0000256" key="5">
    <source>
        <dbReference type="ARBA" id="ARBA00023136"/>
    </source>
</evidence>
<evidence type="ECO:0000256" key="6">
    <source>
        <dbReference type="SAM" id="Phobius"/>
    </source>
</evidence>
<keyword evidence="3 6" id="KW-0812">Transmembrane</keyword>
<dbReference type="Proteomes" id="UP001319200">
    <property type="component" value="Unassembled WGS sequence"/>
</dbReference>
<feature type="domain" description="ABC3 transporter permease C-terminal" evidence="7">
    <location>
        <begin position="292"/>
        <end position="407"/>
    </location>
</feature>
<evidence type="ECO:0000256" key="2">
    <source>
        <dbReference type="ARBA" id="ARBA00022475"/>
    </source>
</evidence>
<dbReference type="PANTHER" id="PTHR30572:SF18">
    <property type="entry name" value="ABC-TYPE MACROLIDE FAMILY EXPORT SYSTEM PERMEASE COMPONENT 2"/>
    <property type="match status" value="1"/>
</dbReference>
<evidence type="ECO:0000256" key="1">
    <source>
        <dbReference type="ARBA" id="ARBA00004651"/>
    </source>
</evidence>
<reference evidence="9 10" key="1">
    <citation type="submission" date="2021-05" db="EMBL/GenBank/DDBJ databases">
        <title>A Polyphasic approach of four new species of the genus Ohtaekwangia: Ohtaekwangia histidinii sp. nov., Ohtaekwangia cretensis sp. nov., Ohtaekwangia indiensis sp. nov., Ohtaekwangia reichenbachii sp. nov. from diverse environment.</title>
        <authorList>
            <person name="Octaviana S."/>
        </authorList>
    </citation>
    <scope>NUCLEOTIDE SEQUENCE [LARGE SCALE GENOMIC DNA]</scope>
    <source>
        <strain evidence="9 10">PWU4</strain>
    </source>
</reference>
<keyword evidence="2" id="KW-1003">Cell membrane</keyword>
<proteinExistence type="predicted"/>
<dbReference type="AlphaFoldDB" id="A0AAP2DRM4"/>
<dbReference type="PANTHER" id="PTHR30572">
    <property type="entry name" value="MEMBRANE COMPONENT OF TRANSPORTER-RELATED"/>
    <property type="match status" value="1"/>
</dbReference>
<dbReference type="InterPro" id="IPR050250">
    <property type="entry name" value="Macrolide_Exporter_MacB"/>
</dbReference>
<comment type="subcellular location">
    <subcellularLocation>
        <location evidence="1">Cell membrane</location>
        <topology evidence="1">Multi-pass membrane protein</topology>
    </subcellularLocation>
</comment>
<evidence type="ECO:0000313" key="9">
    <source>
        <dbReference type="EMBL" id="MBT1699977.1"/>
    </source>
</evidence>
<feature type="domain" description="ABC3 transporter permease C-terminal" evidence="7">
    <location>
        <begin position="677"/>
        <end position="790"/>
    </location>
</feature>
<evidence type="ECO:0000259" key="8">
    <source>
        <dbReference type="Pfam" id="PF12704"/>
    </source>
</evidence>
<keyword evidence="5 6" id="KW-0472">Membrane</keyword>
<gene>
    <name evidence="9" type="ORF">KK083_24030</name>
</gene>
<feature type="transmembrane region" description="Helical" evidence="6">
    <location>
        <begin position="674"/>
        <end position="697"/>
    </location>
</feature>
<feature type="domain" description="MacB-like periplasmic core" evidence="8">
    <location>
        <begin position="463"/>
        <end position="639"/>
    </location>
</feature>
<dbReference type="GO" id="GO:0005886">
    <property type="term" value="C:plasma membrane"/>
    <property type="evidence" value="ECO:0007669"/>
    <property type="project" value="UniProtKB-SubCell"/>
</dbReference>
<evidence type="ECO:0000256" key="4">
    <source>
        <dbReference type="ARBA" id="ARBA00022989"/>
    </source>
</evidence>
<keyword evidence="10" id="KW-1185">Reference proteome</keyword>
<evidence type="ECO:0000256" key="3">
    <source>
        <dbReference type="ARBA" id="ARBA00022692"/>
    </source>
</evidence>
<name>A0AAP2DRM4_9BACT</name>
<organism evidence="9 10">
    <name type="scientific">Chryseosolibacter histidini</name>
    <dbReference type="NCBI Taxonomy" id="2782349"/>
    <lineage>
        <taxon>Bacteria</taxon>
        <taxon>Pseudomonadati</taxon>
        <taxon>Bacteroidota</taxon>
        <taxon>Cytophagia</taxon>
        <taxon>Cytophagales</taxon>
        <taxon>Chryseotaleaceae</taxon>
        <taxon>Chryseosolibacter</taxon>
    </lineage>
</organism>